<dbReference type="PANTHER" id="PTHR10174">
    <property type="entry name" value="ALPHA-TOCOPHEROL TRANSFER PROTEIN-RELATED"/>
    <property type="match status" value="1"/>
</dbReference>
<gene>
    <name evidence="2" type="ORF">NQ317_015196</name>
</gene>
<dbReference type="InterPro" id="IPR001251">
    <property type="entry name" value="CRAL-TRIO_dom"/>
</dbReference>
<keyword evidence="3" id="KW-1185">Reference proteome</keyword>
<feature type="domain" description="CRAL/TRIO N-terminal" evidence="1">
    <location>
        <begin position="195"/>
        <end position="220"/>
    </location>
</feature>
<dbReference type="Proteomes" id="UP001162164">
    <property type="component" value="Unassembled WGS sequence"/>
</dbReference>
<dbReference type="Pfam" id="PF00650">
    <property type="entry name" value="CRAL_TRIO"/>
    <property type="match status" value="1"/>
</dbReference>
<accession>A0ABQ9JPY4</accession>
<dbReference type="InterPro" id="IPR036273">
    <property type="entry name" value="CRAL/TRIO_N_dom_sf"/>
</dbReference>
<dbReference type="SUPFAM" id="SSF52087">
    <property type="entry name" value="CRAL/TRIO domain"/>
    <property type="match status" value="1"/>
</dbReference>
<dbReference type="PANTHER" id="PTHR10174:SF231">
    <property type="entry name" value="CLAVESIN-2-LIKE PROTEIN"/>
    <property type="match status" value="1"/>
</dbReference>
<dbReference type="Gene3D" id="1.10.8.20">
    <property type="entry name" value="N-terminal domain of phosphatidylinositol transfer protein sec14p"/>
    <property type="match status" value="1"/>
</dbReference>
<dbReference type="Gene3D" id="3.40.525.10">
    <property type="entry name" value="CRAL-TRIO lipid binding domain"/>
    <property type="match status" value="1"/>
</dbReference>
<organism evidence="2 3">
    <name type="scientific">Molorchus minor</name>
    <dbReference type="NCBI Taxonomy" id="1323400"/>
    <lineage>
        <taxon>Eukaryota</taxon>
        <taxon>Metazoa</taxon>
        <taxon>Ecdysozoa</taxon>
        <taxon>Arthropoda</taxon>
        <taxon>Hexapoda</taxon>
        <taxon>Insecta</taxon>
        <taxon>Pterygota</taxon>
        <taxon>Neoptera</taxon>
        <taxon>Endopterygota</taxon>
        <taxon>Coleoptera</taxon>
        <taxon>Polyphaga</taxon>
        <taxon>Cucujiformia</taxon>
        <taxon>Chrysomeloidea</taxon>
        <taxon>Cerambycidae</taxon>
        <taxon>Lamiinae</taxon>
        <taxon>Monochamini</taxon>
        <taxon>Molorchus</taxon>
    </lineage>
</organism>
<dbReference type="InterPro" id="IPR036865">
    <property type="entry name" value="CRAL-TRIO_dom_sf"/>
</dbReference>
<dbReference type="CDD" id="cd00170">
    <property type="entry name" value="SEC14"/>
    <property type="match status" value="1"/>
</dbReference>
<dbReference type="SMART" id="SM01100">
    <property type="entry name" value="CRAL_TRIO_N"/>
    <property type="match status" value="1"/>
</dbReference>
<evidence type="ECO:0000313" key="2">
    <source>
        <dbReference type="EMBL" id="KAJ8979629.1"/>
    </source>
</evidence>
<dbReference type="EMBL" id="JAPWTJ010000325">
    <property type="protein sequence ID" value="KAJ8979629.1"/>
    <property type="molecule type" value="Genomic_DNA"/>
</dbReference>
<dbReference type="PRINTS" id="PR00180">
    <property type="entry name" value="CRETINALDHBP"/>
</dbReference>
<reference evidence="2" key="1">
    <citation type="journal article" date="2023" name="Insect Mol. Biol.">
        <title>Genome sequencing provides insights into the evolution of gene families encoding plant cell wall-degrading enzymes in longhorned beetles.</title>
        <authorList>
            <person name="Shin N.R."/>
            <person name="Okamura Y."/>
            <person name="Kirsch R."/>
            <person name="Pauchet Y."/>
        </authorList>
    </citation>
    <scope>NUCLEOTIDE SEQUENCE</scope>
    <source>
        <strain evidence="2">MMC_N1</strain>
    </source>
</reference>
<sequence length="390" mass="45258">MKVAKIVGETHRDGGTCYTAPEGICELNSRPPHFSIWRSKLTNKKLRSDPFTFLPCFFLSRVCVNQPEIIQQLKEEIERHYVRVLKAPFNLPPISIEKRMFFDTPELDISFSIFIDGVIKQTIKIGRAQNVRGYTMAEYMEYDWRSNVISKEIAKELAARYYSADPKNRNISIQALQSLIQTCSDYELRKCLPQDEKVLQKFLYARKFDIKESFDLLKNYYLYRKRNTEIFNNFSLEAEDIQKALENGLPGVLTSKDRKGRCVLVFTANNWDCSYSLVSIYRAFLFSLEHVMNEIHNQTNGVVVIVDWTEFPFRKSTNLKPSILKLMIEGLQDCFPVRFKGIHFIGQPCTLHELVHKDILPADLGGEQPSYNPRSFLDLLQTKFNTKATS</sequence>
<dbReference type="SUPFAM" id="SSF46938">
    <property type="entry name" value="CRAL/TRIO N-terminal domain"/>
    <property type="match status" value="1"/>
</dbReference>
<proteinExistence type="predicted"/>
<dbReference type="InterPro" id="IPR011074">
    <property type="entry name" value="CRAL/TRIO_N_dom"/>
</dbReference>
<name>A0ABQ9JPY4_9CUCU</name>
<evidence type="ECO:0000259" key="1">
    <source>
        <dbReference type="SMART" id="SM01100"/>
    </source>
</evidence>
<comment type="caution">
    <text evidence="2">The sequence shown here is derived from an EMBL/GenBank/DDBJ whole genome shotgun (WGS) entry which is preliminary data.</text>
</comment>
<protein>
    <recommendedName>
        <fullName evidence="1">CRAL/TRIO N-terminal domain-containing protein</fullName>
    </recommendedName>
</protein>
<evidence type="ECO:0000313" key="3">
    <source>
        <dbReference type="Proteomes" id="UP001162164"/>
    </source>
</evidence>